<evidence type="ECO:0000259" key="7">
    <source>
        <dbReference type="PROSITE" id="PS51194"/>
    </source>
</evidence>
<keyword evidence="4" id="KW-0067">ATP-binding</keyword>
<keyword evidence="9" id="KW-1185">Reference proteome</keyword>
<dbReference type="InterPro" id="IPR001650">
    <property type="entry name" value="Helicase_C-like"/>
</dbReference>
<evidence type="ECO:0000259" key="6">
    <source>
        <dbReference type="PROSITE" id="PS51192"/>
    </source>
</evidence>
<keyword evidence="3 8" id="KW-0347">Helicase</keyword>
<dbReference type="InterPro" id="IPR027417">
    <property type="entry name" value="P-loop_NTPase"/>
</dbReference>
<feature type="compositionally biased region" description="Acidic residues" evidence="5">
    <location>
        <begin position="947"/>
        <end position="956"/>
    </location>
</feature>
<sequence>MGRRFPPPLFGAEDMKARSRAFVTLATDSSDPLSKDAFVDRCRDRLTKPDGERYSEQYMRRIVSTYVQLGVLRQTNDGLTVYQFAQDWIDGELDFGTFLWYAVKRKWAIEGDFPEGVEGLYSIHSVVHQADAPVTRSEIESRLAAEQGYEFNEERIRGYPSLLESMGALHQTDDGYVTLAPDRFAERFRNADFLWQFEQWLKREGPNTNPPPDRVKRDLAKYYMYRESGGHGRHRNLLDTARTDYLADASLTDTSKPQLRRSDRYLEQRRHRRELRDEIQDHFDALDSRSLAGLSTDVLERMAAAPTEREAVRIKSSAGSGMSRADLEAMADAPRPSYTYPDEFELYDWQREAADEWFDTDSASERGIAQVVTGAGKTVMALEIVRQWLDRNPDGVVTVVVPTKVLMKQWLTELVEKLNVPADEIGWAGGGHKDGFEDGYRILVSIVNSAVKDDYLHETLNTADATDHLLVADECHRYTGDTFSNIFDYPRTASLGLSATPLSDPSDEELSPSDELLLEELGEIYYELSYDEGLERGLIPPFRINYIGFDLTDAEGTAYERLSDQVSDAVTKIENRYQNRLYDLNGSFARKLQVIKESIDGPTPAISDYFQYTQERRELVADAVARQAITLRLLEETIDNEQKAIVFQERIDQLEQMVAPKETRGRNPRTGDVSQADIDRTRLYEQYPALETVDRQLEDLFFSAKYKPVMYHSGHRSDAWNDFAIEWFDDDGFANVMLSVKALIEGVDVPSADVGIVRVSSGSVRQRIQTLGRVLRTGEDASKRSELYVLYASDTVDADIFEKHDWRDELARADVRHLTWETGENAVEGELRPATEDEIPEPPTTREIPDPETLDVGDPYPGPRRGYEFSVDADGRPFEKTDGRKYINDDDYQAVADIAYEMKGGGTVRVNEANHAITRVDGEMVFLGGLKSPDNITYSEASGGLTDEPDMDLDDL</sequence>
<dbReference type="PANTHER" id="PTHR11274">
    <property type="entry name" value="RAD25/XP-B DNA REPAIR HELICASE"/>
    <property type="match status" value="1"/>
</dbReference>
<dbReference type="SMART" id="SM00490">
    <property type="entry name" value="HELICc"/>
    <property type="match status" value="1"/>
</dbReference>
<dbReference type="PROSITE" id="PS51194">
    <property type="entry name" value="HELICASE_CTER"/>
    <property type="match status" value="1"/>
</dbReference>
<dbReference type="Pfam" id="PF04851">
    <property type="entry name" value="ResIII"/>
    <property type="match status" value="1"/>
</dbReference>
<keyword evidence="2" id="KW-0378">Hydrolase</keyword>
<dbReference type="Gene3D" id="3.40.50.300">
    <property type="entry name" value="P-loop containing nucleotide triphosphate hydrolases"/>
    <property type="match status" value="2"/>
</dbReference>
<feature type="domain" description="Helicase C-terminal" evidence="7">
    <location>
        <begin position="653"/>
        <end position="839"/>
    </location>
</feature>
<dbReference type="PROSITE" id="PS51192">
    <property type="entry name" value="HELICASE_ATP_BIND_1"/>
    <property type="match status" value="1"/>
</dbReference>
<dbReference type="GO" id="GO:0140097">
    <property type="term" value="F:catalytic activity, acting on DNA"/>
    <property type="evidence" value="ECO:0007669"/>
    <property type="project" value="UniProtKB-ARBA"/>
</dbReference>
<evidence type="ECO:0000313" key="9">
    <source>
        <dbReference type="Proteomes" id="UP000199076"/>
    </source>
</evidence>
<dbReference type="Pfam" id="PF00271">
    <property type="entry name" value="Helicase_C"/>
    <property type="match status" value="1"/>
</dbReference>
<proteinExistence type="predicted"/>
<dbReference type="OrthoDB" id="11644at2157"/>
<feature type="domain" description="Helicase ATP-binding" evidence="6">
    <location>
        <begin position="358"/>
        <end position="519"/>
    </location>
</feature>
<dbReference type="STRING" id="660518.SAMN05216218_11299"/>
<feature type="region of interest" description="Disordered" evidence="5">
    <location>
        <begin position="933"/>
        <end position="956"/>
    </location>
</feature>
<dbReference type="InterPro" id="IPR006935">
    <property type="entry name" value="Helicase/UvrB_N"/>
</dbReference>
<evidence type="ECO:0000256" key="1">
    <source>
        <dbReference type="ARBA" id="ARBA00022741"/>
    </source>
</evidence>
<dbReference type="GO" id="GO:0005524">
    <property type="term" value="F:ATP binding"/>
    <property type="evidence" value="ECO:0007669"/>
    <property type="project" value="UniProtKB-KW"/>
</dbReference>
<organism evidence="8 9">
    <name type="scientific">Halorientalis regularis</name>
    <dbReference type="NCBI Taxonomy" id="660518"/>
    <lineage>
        <taxon>Archaea</taxon>
        <taxon>Methanobacteriati</taxon>
        <taxon>Methanobacteriota</taxon>
        <taxon>Stenosarchaea group</taxon>
        <taxon>Halobacteria</taxon>
        <taxon>Halobacteriales</taxon>
        <taxon>Haloarculaceae</taxon>
        <taxon>Halorientalis</taxon>
    </lineage>
</organism>
<dbReference type="AlphaFoldDB" id="A0A1G7QDQ5"/>
<dbReference type="RefSeq" id="WP_092693918.1">
    <property type="nucleotide sequence ID" value="NZ_FNBK01000012.1"/>
</dbReference>
<evidence type="ECO:0000256" key="4">
    <source>
        <dbReference type="ARBA" id="ARBA00022840"/>
    </source>
</evidence>
<dbReference type="InterPro" id="IPR014001">
    <property type="entry name" value="Helicase_ATP-bd"/>
</dbReference>
<dbReference type="GO" id="GO:0016787">
    <property type="term" value="F:hydrolase activity"/>
    <property type="evidence" value="ECO:0007669"/>
    <property type="project" value="UniProtKB-KW"/>
</dbReference>
<evidence type="ECO:0000313" key="8">
    <source>
        <dbReference type="EMBL" id="SDF96663.1"/>
    </source>
</evidence>
<evidence type="ECO:0000256" key="3">
    <source>
        <dbReference type="ARBA" id="ARBA00022806"/>
    </source>
</evidence>
<protein>
    <submittedName>
        <fullName evidence="8">Superfamily II DNA or RNA helicase</fullName>
    </submittedName>
</protein>
<dbReference type="GO" id="GO:0004386">
    <property type="term" value="F:helicase activity"/>
    <property type="evidence" value="ECO:0007669"/>
    <property type="project" value="UniProtKB-KW"/>
</dbReference>
<accession>A0A1G7QDQ5</accession>
<dbReference type="SMART" id="SM00487">
    <property type="entry name" value="DEXDc"/>
    <property type="match status" value="1"/>
</dbReference>
<feature type="region of interest" description="Disordered" evidence="5">
    <location>
        <begin position="835"/>
        <end position="862"/>
    </location>
</feature>
<dbReference type="EMBL" id="FNBK01000012">
    <property type="protein sequence ID" value="SDF96663.1"/>
    <property type="molecule type" value="Genomic_DNA"/>
</dbReference>
<keyword evidence="1" id="KW-0547">Nucleotide-binding</keyword>
<name>A0A1G7QDQ5_9EURY</name>
<dbReference type="SUPFAM" id="SSF52540">
    <property type="entry name" value="P-loop containing nucleoside triphosphate hydrolases"/>
    <property type="match status" value="2"/>
</dbReference>
<gene>
    <name evidence="8" type="ORF">SAMN05216218_11299</name>
</gene>
<evidence type="ECO:0000256" key="5">
    <source>
        <dbReference type="SAM" id="MobiDB-lite"/>
    </source>
</evidence>
<reference evidence="9" key="1">
    <citation type="submission" date="2016-10" db="EMBL/GenBank/DDBJ databases">
        <authorList>
            <person name="Varghese N."/>
            <person name="Submissions S."/>
        </authorList>
    </citation>
    <scope>NUCLEOTIDE SEQUENCE [LARGE SCALE GENOMIC DNA]</scope>
    <source>
        <strain evidence="9">IBRC-M 10760</strain>
    </source>
</reference>
<dbReference type="InterPro" id="IPR050615">
    <property type="entry name" value="ATP-dep_DNA_Helicase"/>
</dbReference>
<evidence type="ECO:0000256" key="2">
    <source>
        <dbReference type="ARBA" id="ARBA00022801"/>
    </source>
</evidence>
<dbReference type="Proteomes" id="UP000199076">
    <property type="component" value="Unassembled WGS sequence"/>
</dbReference>
<dbReference type="GO" id="GO:0003677">
    <property type="term" value="F:DNA binding"/>
    <property type="evidence" value="ECO:0007669"/>
    <property type="project" value="InterPro"/>
</dbReference>
<dbReference type="PANTHER" id="PTHR11274:SF0">
    <property type="entry name" value="GENERAL TRANSCRIPTION AND DNA REPAIR FACTOR IIH HELICASE SUBUNIT XPB"/>
    <property type="match status" value="1"/>
</dbReference>